<feature type="domain" description="Carboxymuconolactone decarboxylase-like" evidence="2">
    <location>
        <begin position="157"/>
        <end position="220"/>
    </location>
</feature>
<accession>Q65QJ5</accession>
<feature type="domain" description="Cupin type-2" evidence="3">
    <location>
        <begin position="266"/>
        <end position="329"/>
    </location>
</feature>
<dbReference type="Gene3D" id="1.20.1290.10">
    <property type="entry name" value="AhpD-like"/>
    <property type="match status" value="1"/>
</dbReference>
<gene>
    <name evidence="4" type="ordered locus">MS2158</name>
</gene>
<keyword evidence="1" id="KW-0732">Signal</keyword>
<dbReference type="EMBL" id="AE016827">
    <property type="protein sequence ID" value="AAU38765.1"/>
    <property type="molecule type" value="Genomic_DNA"/>
</dbReference>
<dbReference type="CDD" id="cd02233">
    <property type="entry name" value="cupin_HNL-like"/>
    <property type="match status" value="1"/>
</dbReference>
<dbReference type="Gene3D" id="2.60.120.10">
    <property type="entry name" value="Jelly Rolls"/>
    <property type="match status" value="1"/>
</dbReference>
<dbReference type="Pfam" id="PF02627">
    <property type="entry name" value="CMD"/>
    <property type="match status" value="2"/>
</dbReference>
<evidence type="ECO:0008006" key="6">
    <source>
        <dbReference type="Google" id="ProtNLM"/>
    </source>
</evidence>
<dbReference type="InterPro" id="IPR003779">
    <property type="entry name" value="CMD-like"/>
</dbReference>
<evidence type="ECO:0000259" key="2">
    <source>
        <dbReference type="Pfam" id="PF02627"/>
    </source>
</evidence>
<dbReference type="InterPro" id="IPR011051">
    <property type="entry name" value="RmlC_Cupin_sf"/>
</dbReference>
<protein>
    <recommendedName>
        <fullName evidence="6">Carboxymuconolactone decarboxylase-like domain-containing protein</fullName>
    </recommendedName>
</protein>
<dbReference type="InterPro" id="IPR013096">
    <property type="entry name" value="Cupin_2"/>
</dbReference>
<name>Q65QJ5_MANSM</name>
<reference evidence="4 5" key="1">
    <citation type="journal article" date="2004" name="Nat. Biotechnol.">
        <title>The genome sequence of the capnophilic rumen bacterium Mannheimia succiniciproducens.</title>
        <authorList>
            <person name="Hong S.H."/>
            <person name="Kim J.S."/>
            <person name="Lee S.Y."/>
            <person name="In Y.H."/>
            <person name="Choi S.S."/>
            <person name="Rih J.-K."/>
            <person name="Kim C.H."/>
            <person name="Jeong H."/>
            <person name="Hur C.G."/>
            <person name="Kim J.J."/>
        </authorList>
    </citation>
    <scope>NUCLEOTIDE SEQUENCE [LARGE SCALE GENOMIC DNA]</scope>
    <source>
        <strain evidence="5">KCTC 0769BP / MBEL55E</strain>
    </source>
</reference>
<dbReference type="InterPro" id="IPR047263">
    <property type="entry name" value="HNL-like_cupin"/>
</dbReference>
<dbReference type="InterPro" id="IPR029032">
    <property type="entry name" value="AhpD-like"/>
</dbReference>
<sequence>MKAMKKLSKILFIASALSLPTTMFAADTQSAAQTTQGVKQMTLSARQLSLAQIGAFTATGDMESLKTAVNQALDSGLSVNEIKDAMVQLYAYTGFPRSLNALNALAETVKEREAKGLKSEQGKTATPLPANTDILALGSQTQTELTGQKVDISALSPEIDRYLKTHLFGDIFASDLLNWQEREIVTVGALSHLQGVESQLNAHIGISKKNGVNDEQIAAIKAIQPSGLPQLSQFPIGEPNDAYAQYFTGKSYLYPVSTEQVKMFNVTFEPSCRNDWHIHHATKGGGQMLIVTAGRGYYQEWGKPAQELKPGDVVHIPANVKHWHGAAKDSWFQHLAVEIEGENTSNEWAERVSDEEYAKLK</sequence>
<dbReference type="Proteomes" id="UP000000607">
    <property type="component" value="Chromosome"/>
</dbReference>
<evidence type="ECO:0000313" key="5">
    <source>
        <dbReference type="Proteomes" id="UP000000607"/>
    </source>
</evidence>
<evidence type="ECO:0000259" key="3">
    <source>
        <dbReference type="Pfam" id="PF07883"/>
    </source>
</evidence>
<dbReference type="PANTHER" id="PTHR43698:SF1">
    <property type="entry name" value="BLL4564 PROTEIN"/>
    <property type="match status" value="1"/>
</dbReference>
<dbReference type="SUPFAM" id="SSF69118">
    <property type="entry name" value="AhpD-like"/>
    <property type="match status" value="1"/>
</dbReference>
<dbReference type="HOGENOM" id="CLU_064450_0_0_6"/>
<proteinExistence type="predicted"/>
<keyword evidence="5" id="KW-1185">Reference proteome</keyword>
<feature type="signal peptide" evidence="1">
    <location>
        <begin position="1"/>
        <end position="25"/>
    </location>
</feature>
<dbReference type="GO" id="GO:0051920">
    <property type="term" value="F:peroxiredoxin activity"/>
    <property type="evidence" value="ECO:0007669"/>
    <property type="project" value="InterPro"/>
</dbReference>
<dbReference type="PANTHER" id="PTHR43698">
    <property type="entry name" value="RIBD C-TERMINAL DOMAIN CONTAINING PROTEIN"/>
    <property type="match status" value="1"/>
</dbReference>
<evidence type="ECO:0000256" key="1">
    <source>
        <dbReference type="SAM" id="SignalP"/>
    </source>
</evidence>
<feature type="chain" id="PRO_5004269051" description="Carboxymuconolactone decarboxylase-like domain-containing protein" evidence="1">
    <location>
        <begin position="26"/>
        <end position="361"/>
    </location>
</feature>
<dbReference type="eggNOG" id="COG0599">
    <property type="taxonomic scope" value="Bacteria"/>
</dbReference>
<dbReference type="AlphaFoldDB" id="Q65QJ5"/>
<evidence type="ECO:0000313" key="4">
    <source>
        <dbReference type="EMBL" id="AAU38765.1"/>
    </source>
</evidence>
<dbReference type="KEGG" id="msu:MS2158"/>
<dbReference type="eggNOG" id="COG1917">
    <property type="taxonomic scope" value="Bacteria"/>
</dbReference>
<dbReference type="SUPFAM" id="SSF51182">
    <property type="entry name" value="RmlC-like cupins"/>
    <property type="match status" value="1"/>
</dbReference>
<feature type="domain" description="Carboxymuconolactone decarboxylase-like" evidence="2">
    <location>
        <begin position="40"/>
        <end position="107"/>
    </location>
</feature>
<dbReference type="Pfam" id="PF07883">
    <property type="entry name" value="Cupin_2"/>
    <property type="match status" value="1"/>
</dbReference>
<dbReference type="STRING" id="221988.MS2158"/>
<organism evidence="4 5">
    <name type="scientific">Mannheimia succiniciproducens (strain KCTC 0769BP / MBEL55E)</name>
    <dbReference type="NCBI Taxonomy" id="221988"/>
    <lineage>
        <taxon>Bacteria</taxon>
        <taxon>Pseudomonadati</taxon>
        <taxon>Pseudomonadota</taxon>
        <taxon>Gammaproteobacteria</taxon>
        <taxon>Pasteurellales</taxon>
        <taxon>Pasteurellaceae</taxon>
        <taxon>Basfia</taxon>
    </lineage>
</organism>
<dbReference type="InterPro" id="IPR014710">
    <property type="entry name" value="RmlC-like_jellyroll"/>
</dbReference>